<evidence type="ECO:0000313" key="4">
    <source>
        <dbReference type="EMBL" id="KAJ3661852.1"/>
    </source>
</evidence>
<dbReference type="GO" id="GO:0046872">
    <property type="term" value="F:metal ion binding"/>
    <property type="evidence" value="ECO:0007669"/>
    <property type="project" value="UniProtKB-KW"/>
</dbReference>
<dbReference type="InterPro" id="IPR027806">
    <property type="entry name" value="HARBI1_dom"/>
</dbReference>
<organism evidence="4 5">
    <name type="scientific">Zophobas morio</name>
    <dbReference type="NCBI Taxonomy" id="2755281"/>
    <lineage>
        <taxon>Eukaryota</taxon>
        <taxon>Metazoa</taxon>
        <taxon>Ecdysozoa</taxon>
        <taxon>Arthropoda</taxon>
        <taxon>Hexapoda</taxon>
        <taxon>Insecta</taxon>
        <taxon>Pterygota</taxon>
        <taxon>Neoptera</taxon>
        <taxon>Endopterygota</taxon>
        <taxon>Coleoptera</taxon>
        <taxon>Polyphaga</taxon>
        <taxon>Cucujiformia</taxon>
        <taxon>Tenebrionidae</taxon>
        <taxon>Zophobas</taxon>
    </lineage>
</organism>
<accession>A0AA38MND2</accession>
<name>A0AA38MND2_9CUCU</name>
<gene>
    <name evidence="4" type="ORF">Zmor_006231</name>
</gene>
<dbReference type="EMBL" id="JALNTZ010000002">
    <property type="protein sequence ID" value="KAJ3661852.1"/>
    <property type="molecule type" value="Genomic_DNA"/>
</dbReference>
<reference evidence="4" key="1">
    <citation type="journal article" date="2023" name="G3 (Bethesda)">
        <title>Whole genome assemblies of Zophobas morio and Tenebrio molitor.</title>
        <authorList>
            <person name="Kaur S."/>
            <person name="Stinson S.A."/>
            <person name="diCenzo G.C."/>
        </authorList>
    </citation>
    <scope>NUCLEOTIDE SEQUENCE</scope>
    <source>
        <strain evidence="4">QUZm001</strain>
    </source>
</reference>
<comment type="cofactor">
    <cofactor evidence="1">
        <name>a divalent metal cation</name>
        <dbReference type="ChEBI" id="CHEBI:60240"/>
    </cofactor>
</comment>
<feature type="domain" description="DDE Tnp4" evidence="3">
    <location>
        <begin position="10"/>
        <end position="65"/>
    </location>
</feature>
<evidence type="ECO:0000256" key="2">
    <source>
        <dbReference type="ARBA" id="ARBA00022723"/>
    </source>
</evidence>
<keyword evidence="2" id="KW-0479">Metal-binding</keyword>
<evidence type="ECO:0000256" key="1">
    <source>
        <dbReference type="ARBA" id="ARBA00001968"/>
    </source>
</evidence>
<sequence>MTPIGGRGHNDQQRNYKVSHKHIRNVIEKLNGVLKSRFRCCFSERSLHYWPDRAARIINACAILYDLCMTRQDIPPEDPVENQNIEDHENEIDANIEITTFTTKGKERNKEYLIGIFKCDIIVLIVEQLYKLTLLQLLRKYG</sequence>
<dbReference type="AlphaFoldDB" id="A0AA38MND2"/>
<keyword evidence="5" id="KW-1185">Reference proteome</keyword>
<protein>
    <recommendedName>
        <fullName evidence="3">DDE Tnp4 domain-containing protein</fullName>
    </recommendedName>
</protein>
<dbReference type="Proteomes" id="UP001168821">
    <property type="component" value="Unassembled WGS sequence"/>
</dbReference>
<evidence type="ECO:0000259" key="3">
    <source>
        <dbReference type="Pfam" id="PF13359"/>
    </source>
</evidence>
<comment type="caution">
    <text evidence="4">The sequence shown here is derived from an EMBL/GenBank/DDBJ whole genome shotgun (WGS) entry which is preliminary data.</text>
</comment>
<proteinExistence type="predicted"/>
<evidence type="ECO:0000313" key="5">
    <source>
        <dbReference type="Proteomes" id="UP001168821"/>
    </source>
</evidence>
<dbReference type="Pfam" id="PF13359">
    <property type="entry name" value="DDE_Tnp_4"/>
    <property type="match status" value="1"/>
</dbReference>